<dbReference type="EMBL" id="JAXGFP010000002">
    <property type="protein sequence ID" value="MEG3183423.1"/>
    <property type="molecule type" value="Genomic_DNA"/>
</dbReference>
<dbReference type="Proteomes" id="UP001355056">
    <property type="component" value="Unassembled WGS sequence"/>
</dbReference>
<evidence type="ECO:0000313" key="2">
    <source>
        <dbReference type="Proteomes" id="UP001355056"/>
    </source>
</evidence>
<dbReference type="RefSeq" id="WP_332615371.1">
    <property type="nucleotide sequence ID" value="NZ_JAXGFP010000002.1"/>
</dbReference>
<reference evidence="1 2" key="1">
    <citation type="journal article" date="2016" name="Int. J. Syst. Evol. Microbiol.">
        <title>Lysobacter erysipheiresistens sp. nov., an antagonist of powdery mildew, isolated from tobacco-cultivated soil.</title>
        <authorList>
            <person name="Xie B."/>
            <person name="Li T."/>
            <person name="Lin X."/>
            <person name="Wang C.J."/>
            <person name="Chen Y.J."/>
            <person name="Liu W.J."/>
            <person name="Zhao Z.W."/>
        </authorList>
    </citation>
    <scope>NUCLEOTIDE SEQUENCE [LARGE SCALE GENOMIC DNA]</scope>
    <source>
        <strain evidence="1 2">RS-LYSO-3</strain>
    </source>
</reference>
<keyword evidence="2" id="KW-1185">Reference proteome</keyword>
<evidence type="ECO:0000313" key="1">
    <source>
        <dbReference type="EMBL" id="MEG3183423.1"/>
    </source>
</evidence>
<accession>A0ABU7YWU6</accession>
<name>A0ABU7YWU6_9GAMM</name>
<gene>
    <name evidence="1" type="ORF">SNE34_05310</name>
</gene>
<organism evidence="1 2">
    <name type="scientific">Novilysobacter erysipheiresistens</name>
    <dbReference type="NCBI Taxonomy" id="1749332"/>
    <lineage>
        <taxon>Bacteria</taxon>
        <taxon>Pseudomonadati</taxon>
        <taxon>Pseudomonadota</taxon>
        <taxon>Gammaproteobacteria</taxon>
        <taxon>Lysobacterales</taxon>
        <taxon>Lysobacteraceae</taxon>
        <taxon>Novilysobacter</taxon>
    </lineage>
</organism>
<sequence>MKVSDETLMAYVDGELDAEGVAAVEQAMREDRALANAVAAQRGLRQRLQQTYAPVLDEPVPERLLAAANAGAAHATPDAETTVVPLRASRETRIPRRGWRWPEWTALAASLAIGVLVAPWLRPDAPPALLEMSGDGLVARAELAQALDNQLASEGAGPGPVSVGLSFRARDGHYCRTFVLAPPRAVAGLACRADDGWRVSALGEAPPSGGELRLASSPLPPAILSEVDARLRGDPLDAAGERHAREAGWR</sequence>
<proteinExistence type="predicted"/>
<evidence type="ECO:0008006" key="3">
    <source>
        <dbReference type="Google" id="ProtNLM"/>
    </source>
</evidence>
<comment type="caution">
    <text evidence="1">The sequence shown here is derived from an EMBL/GenBank/DDBJ whole genome shotgun (WGS) entry which is preliminary data.</text>
</comment>
<protein>
    <recommendedName>
        <fullName evidence="3">Anti-sigma factor</fullName>
    </recommendedName>
</protein>